<keyword evidence="1" id="KW-0802">TPR repeat</keyword>
<reference evidence="2" key="2">
    <citation type="journal article" date="2021" name="PeerJ">
        <title>Extensive microbial diversity within the chicken gut microbiome revealed by metagenomics and culture.</title>
        <authorList>
            <person name="Gilroy R."/>
            <person name="Ravi A."/>
            <person name="Getino M."/>
            <person name="Pursley I."/>
            <person name="Horton D.L."/>
            <person name="Alikhan N.F."/>
            <person name="Baker D."/>
            <person name="Gharbi K."/>
            <person name="Hall N."/>
            <person name="Watson M."/>
            <person name="Adriaenssens E.M."/>
            <person name="Foster-Nyarko E."/>
            <person name="Jarju S."/>
            <person name="Secka A."/>
            <person name="Antonio M."/>
            <person name="Oren A."/>
            <person name="Chaudhuri R.R."/>
            <person name="La Ragione R."/>
            <person name="Hildebrand F."/>
            <person name="Pallen M.J."/>
        </authorList>
    </citation>
    <scope>NUCLEOTIDE SEQUENCE</scope>
    <source>
        <strain evidence="2">10192</strain>
    </source>
</reference>
<dbReference type="PANTHER" id="PTHR44749">
    <property type="entry name" value="SUPPRESSOR OF RPS4-RLD 1"/>
    <property type="match status" value="1"/>
</dbReference>
<dbReference type="InterPro" id="IPR044650">
    <property type="entry name" value="SRFR1-like"/>
</dbReference>
<feature type="repeat" description="TPR" evidence="1">
    <location>
        <begin position="35"/>
        <end position="68"/>
    </location>
</feature>
<dbReference type="Proteomes" id="UP000823632">
    <property type="component" value="Unassembled WGS sequence"/>
</dbReference>
<feature type="repeat" description="TPR" evidence="1">
    <location>
        <begin position="137"/>
        <end position="170"/>
    </location>
</feature>
<proteinExistence type="predicted"/>
<dbReference type="InterPro" id="IPR019734">
    <property type="entry name" value="TPR_rpt"/>
</dbReference>
<dbReference type="Gene3D" id="1.25.40.10">
    <property type="entry name" value="Tetratricopeptide repeat domain"/>
    <property type="match status" value="3"/>
</dbReference>
<feature type="repeat" description="TPR" evidence="1">
    <location>
        <begin position="103"/>
        <end position="136"/>
    </location>
</feature>
<name>A0A9D9GZ26_9BACT</name>
<dbReference type="SMART" id="SM00028">
    <property type="entry name" value="TPR"/>
    <property type="match status" value="7"/>
</dbReference>
<evidence type="ECO:0000313" key="2">
    <source>
        <dbReference type="EMBL" id="MBO8430054.1"/>
    </source>
</evidence>
<evidence type="ECO:0000256" key="1">
    <source>
        <dbReference type="PROSITE-ProRule" id="PRU00339"/>
    </source>
</evidence>
<dbReference type="InterPro" id="IPR011990">
    <property type="entry name" value="TPR-like_helical_dom_sf"/>
</dbReference>
<dbReference type="SUPFAM" id="SSF48452">
    <property type="entry name" value="TPR-like"/>
    <property type="match status" value="1"/>
</dbReference>
<dbReference type="PROSITE" id="PS50293">
    <property type="entry name" value="TPR_REGION"/>
    <property type="match status" value="2"/>
</dbReference>
<sequence>MSDKIKSAVELYNKGEYEKAIDIFSSVLETEKPTVEVYNTIGLCYNAIGNSEKAEDNFLKAIELDPKAPELYINLADIYYKNKDFGNGIELLLQGEYEIPDNMVIRHFLARFYMEDSRLDLAIDELEKVLEVQPENYDAYYDLGKVHFELGNYASAIENFENVLEYKEDNQWIYFYLAQAYEANDEIDKAISNYLKTIARDDGFYQAYKKVAILFLARGDYEDAVEYFEDYMDMGIPEEEKNNIAKLVERIKKKSENEK</sequence>
<reference evidence="2" key="1">
    <citation type="submission" date="2020-10" db="EMBL/GenBank/DDBJ databases">
        <authorList>
            <person name="Gilroy R."/>
        </authorList>
    </citation>
    <scope>NUCLEOTIDE SEQUENCE</scope>
    <source>
        <strain evidence="2">10192</strain>
    </source>
</reference>
<dbReference type="Pfam" id="PF13181">
    <property type="entry name" value="TPR_8"/>
    <property type="match status" value="2"/>
</dbReference>
<organism evidence="2 3">
    <name type="scientific">Candidatus Scatousia excrementipullorum</name>
    <dbReference type="NCBI Taxonomy" id="2840936"/>
    <lineage>
        <taxon>Bacteria</taxon>
        <taxon>Candidatus Scatousia</taxon>
    </lineage>
</organism>
<dbReference type="PANTHER" id="PTHR44749:SF1">
    <property type="entry name" value="TETRATRICOPEPTIDE-LIKE HELICAL DOMAIN-CONTAINING PROTEIN"/>
    <property type="match status" value="1"/>
</dbReference>
<dbReference type="PROSITE" id="PS50005">
    <property type="entry name" value="TPR"/>
    <property type="match status" value="4"/>
</dbReference>
<comment type="caution">
    <text evidence="2">The sequence shown here is derived from an EMBL/GenBank/DDBJ whole genome shotgun (WGS) entry which is preliminary data.</text>
</comment>
<dbReference type="Pfam" id="PF00515">
    <property type="entry name" value="TPR_1"/>
    <property type="match status" value="1"/>
</dbReference>
<dbReference type="EMBL" id="JADIND010000034">
    <property type="protein sequence ID" value="MBO8430054.1"/>
    <property type="molecule type" value="Genomic_DNA"/>
</dbReference>
<gene>
    <name evidence="2" type="ORF">IAC76_01570</name>
</gene>
<protein>
    <submittedName>
        <fullName evidence="2">Tetratricopeptide repeat protein</fullName>
    </submittedName>
</protein>
<dbReference type="AlphaFoldDB" id="A0A9D9GZ26"/>
<dbReference type="GO" id="GO:0045892">
    <property type="term" value="P:negative regulation of DNA-templated transcription"/>
    <property type="evidence" value="ECO:0007669"/>
    <property type="project" value="InterPro"/>
</dbReference>
<feature type="repeat" description="TPR" evidence="1">
    <location>
        <begin position="205"/>
        <end position="238"/>
    </location>
</feature>
<dbReference type="Pfam" id="PF14559">
    <property type="entry name" value="TPR_19"/>
    <property type="match status" value="1"/>
</dbReference>
<accession>A0A9D9GZ26</accession>
<evidence type="ECO:0000313" key="3">
    <source>
        <dbReference type="Proteomes" id="UP000823632"/>
    </source>
</evidence>